<evidence type="ECO:0000313" key="3">
    <source>
        <dbReference type="Proteomes" id="UP000595618"/>
    </source>
</evidence>
<dbReference type="AlphaFoldDB" id="A0A7T5URA9"/>
<dbReference type="InterPro" id="IPR006680">
    <property type="entry name" value="Amidohydro-rel"/>
</dbReference>
<dbReference type="Gene3D" id="3.20.20.140">
    <property type="entry name" value="Metal-dependent hydrolases"/>
    <property type="match status" value="1"/>
</dbReference>
<dbReference type="Proteomes" id="UP000595618">
    <property type="component" value="Chromosome"/>
</dbReference>
<keyword evidence="2" id="KW-0378">Hydrolase</keyword>
<dbReference type="GO" id="GO:0016810">
    <property type="term" value="F:hydrolase activity, acting on carbon-nitrogen (but not peptide) bonds"/>
    <property type="evidence" value="ECO:0007669"/>
    <property type="project" value="InterPro"/>
</dbReference>
<sequence>MPRDNWTRPVYTIKLSERYTDIGPEKLRIEQGRIVEVIHAGQIDGTPEFFVTPGFINCHVHWGMPGGRTLEDIMTFVTGPKSEQEEVIRENTLRSLKVGITTVCDKGPAIAGPDAPWVYRAIKDLERVGSAPRTFFSAWTVGTYGSFAQHACRKVTTEREADELIADSQRVGATVIKIIPEWGYPDYRLVFRKQLFRYLVIKAHGRGFLISAHAKGCEAILAALVNGADCIDHGIQIKDIDYRVMEKNFRYMQQAGIFFAPTLEGLLCRYEGALVNGDGAEDSSYEWNAAVLTFRKVAQKLAENILFASDAGSEYTPHGSLRELYLMRSLGLGTATIFRAATSNGARFLRRGSQLGALKENYFADMIFWFKNPLELSLQEWEHLEKYIAGVMINGNLVADHI</sequence>
<gene>
    <name evidence="2" type="ORF">HYW89_04915</name>
</gene>
<dbReference type="PANTHER" id="PTHR43135:SF3">
    <property type="entry name" value="ALPHA-D-RIBOSE 1-METHYLPHOSPHONATE 5-TRIPHOSPHATE DIPHOSPHATASE"/>
    <property type="match status" value="1"/>
</dbReference>
<accession>A0A7T5URA9</accession>
<protein>
    <submittedName>
        <fullName evidence="2">Amidohydrolase family protein</fullName>
    </submittedName>
</protein>
<dbReference type="Pfam" id="PF01979">
    <property type="entry name" value="Amidohydro_1"/>
    <property type="match status" value="1"/>
</dbReference>
<dbReference type="SUPFAM" id="SSF51556">
    <property type="entry name" value="Metallo-dependent hydrolases"/>
    <property type="match status" value="1"/>
</dbReference>
<organism evidence="2 3">
    <name type="scientific">Candidatus Sungiibacteriota bacterium</name>
    <dbReference type="NCBI Taxonomy" id="2750080"/>
    <lineage>
        <taxon>Bacteria</taxon>
        <taxon>Candidatus Sungiibacteriota</taxon>
    </lineage>
</organism>
<dbReference type="InterPro" id="IPR032466">
    <property type="entry name" value="Metal_Hydrolase"/>
</dbReference>
<dbReference type="InterPro" id="IPR011059">
    <property type="entry name" value="Metal-dep_hydrolase_composite"/>
</dbReference>
<dbReference type="PANTHER" id="PTHR43135">
    <property type="entry name" value="ALPHA-D-RIBOSE 1-METHYLPHOSPHONATE 5-TRIPHOSPHATE DIPHOSPHATASE"/>
    <property type="match status" value="1"/>
</dbReference>
<dbReference type="Gene3D" id="2.30.40.10">
    <property type="entry name" value="Urease, subunit C, domain 1"/>
    <property type="match status" value="1"/>
</dbReference>
<dbReference type="EMBL" id="CP066690">
    <property type="protein sequence ID" value="QQG45306.1"/>
    <property type="molecule type" value="Genomic_DNA"/>
</dbReference>
<evidence type="ECO:0000313" key="2">
    <source>
        <dbReference type="EMBL" id="QQG45306.1"/>
    </source>
</evidence>
<name>A0A7T5URA9_9BACT</name>
<dbReference type="InterPro" id="IPR051781">
    <property type="entry name" value="Metallo-dep_Hydrolase"/>
</dbReference>
<evidence type="ECO:0000259" key="1">
    <source>
        <dbReference type="Pfam" id="PF01979"/>
    </source>
</evidence>
<proteinExistence type="predicted"/>
<feature type="domain" description="Amidohydrolase-related" evidence="1">
    <location>
        <begin position="50"/>
        <end position="398"/>
    </location>
</feature>
<reference evidence="2 3" key="1">
    <citation type="submission" date="2020-07" db="EMBL/GenBank/DDBJ databases">
        <title>Huge and variable diversity of episymbiotic CPR bacteria and DPANN archaea in groundwater ecosystems.</title>
        <authorList>
            <person name="He C.Y."/>
            <person name="Keren R."/>
            <person name="Whittaker M."/>
            <person name="Farag I.F."/>
            <person name="Doudna J."/>
            <person name="Cate J.H.D."/>
            <person name="Banfield J.F."/>
        </authorList>
    </citation>
    <scope>NUCLEOTIDE SEQUENCE [LARGE SCALE GENOMIC DNA]</scope>
    <source>
        <strain evidence="2">NC_groundwater_541_Ag_S-0.1um_46_50</strain>
    </source>
</reference>